<comment type="caution">
    <text evidence="1">The sequence shown here is derived from an EMBL/GenBank/DDBJ whole genome shotgun (WGS) entry which is preliminary data.</text>
</comment>
<keyword evidence="2" id="KW-1185">Reference proteome</keyword>
<name>A0ABW4LLU6_9BACI</name>
<organism evidence="1 2">
    <name type="scientific">Bacillus salitolerans</name>
    <dbReference type="NCBI Taxonomy" id="1437434"/>
    <lineage>
        <taxon>Bacteria</taxon>
        <taxon>Bacillati</taxon>
        <taxon>Bacillota</taxon>
        <taxon>Bacilli</taxon>
        <taxon>Bacillales</taxon>
        <taxon>Bacillaceae</taxon>
        <taxon>Bacillus</taxon>
    </lineage>
</organism>
<protein>
    <submittedName>
        <fullName evidence="1">Uncharacterized protein</fullName>
    </submittedName>
</protein>
<evidence type="ECO:0000313" key="2">
    <source>
        <dbReference type="Proteomes" id="UP001597214"/>
    </source>
</evidence>
<gene>
    <name evidence="1" type="ORF">ACFSCX_06205</name>
</gene>
<sequence>MKAKSDTEEFLSHKKKLLSKAKVISKDIGIVTKFNTFIKEEISYPYWIIIDDEIHEITKFYSTVVKKAIININKPVHIPRSKAKKKVRELGAAHLGKLCRIAHL</sequence>
<dbReference type="Proteomes" id="UP001597214">
    <property type="component" value="Unassembled WGS sequence"/>
</dbReference>
<dbReference type="RefSeq" id="WP_377927301.1">
    <property type="nucleotide sequence ID" value="NZ_JBHUEM010000005.1"/>
</dbReference>
<accession>A0ABW4LLU6</accession>
<proteinExistence type="predicted"/>
<dbReference type="EMBL" id="JBHUEM010000005">
    <property type="protein sequence ID" value="MFD1736154.1"/>
    <property type="molecule type" value="Genomic_DNA"/>
</dbReference>
<evidence type="ECO:0000313" key="1">
    <source>
        <dbReference type="EMBL" id="MFD1736154.1"/>
    </source>
</evidence>
<reference evidence="2" key="1">
    <citation type="journal article" date="2019" name="Int. J. Syst. Evol. Microbiol.">
        <title>The Global Catalogue of Microorganisms (GCM) 10K type strain sequencing project: providing services to taxonomists for standard genome sequencing and annotation.</title>
        <authorList>
            <consortium name="The Broad Institute Genomics Platform"/>
            <consortium name="The Broad Institute Genome Sequencing Center for Infectious Disease"/>
            <person name="Wu L."/>
            <person name="Ma J."/>
        </authorList>
    </citation>
    <scope>NUCLEOTIDE SEQUENCE [LARGE SCALE GENOMIC DNA]</scope>
    <source>
        <strain evidence="2">CCUG 49339</strain>
    </source>
</reference>